<reference evidence="6 7" key="1">
    <citation type="submission" date="2014-02" db="EMBL/GenBank/DDBJ databases">
        <title>The small core and large imbalanced accessory genome model reveals a collaborative survival strategy of Sorangium cellulosum strains in nature.</title>
        <authorList>
            <person name="Han K."/>
            <person name="Peng R."/>
            <person name="Blom J."/>
            <person name="Li Y.-Z."/>
        </authorList>
    </citation>
    <scope>NUCLEOTIDE SEQUENCE [LARGE SCALE GENOMIC DNA]</scope>
    <source>
        <strain evidence="6 7">So0157-18</strain>
    </source>
</reference>
<dbReference type="PANTHER" id="PTHR45663">
    <property type="entry name" value="GEO12009P1"/>
    <property type="match status" value="1"/>
</dbReference>
<dbReference type="AlphaFoldDB" id="A0A150PCN3"/>
<dbReference type="InterPro" id="IPR017937">
    <property type="entry name" value="Thioredoxin_CS"/>
</dbReference>
<keyword evidence="1" id="KW-0813">Transport</keyword>
<dbReference type="GO" id="GO:0015035">
    <property type="term" value="F:protein-disulfide reductase activity"/>
    <property type="evidence" value="ECO:0007669"/>
    <property type="project" value="TreeGrafter"/>
</dbReference>
<evidence type="ECO:0000259" key="5">
    <source>
        <dbReference type="PROSITE" id="PS51352"/>
    </source>
</evidence>
<dbReference type="Pfam" id="PF21352">
    <property type="entry name" value="Zn_ribbon_Thio2"/>
    <property type="match status" value="1"/>
</dbReference>
<keyword evidence="4" id="KW-0676">Redox-active center</keyword>
<dbReference type="PANTHER" id="PTHR45663:SF11">
    <property type="entry name" value="GEO12009P1"/>
    <property type="match status" value="1"/>
</dbReference>
<dbReference type="GO" id="GO:0005737">
    <property type="term" value="C:cytoplasm"/>
    <property type="evidence" value="ECO:0007669"/>
    <property type="project" value="TreeGrafter"/>
</dbReference>
<dbReference type="Pfam" id="PF00085">
    <property type="entry name" value="Thioredoxin"/>
    <property type="match status" value="1"/>
</dbReference>
<keyword evidence="3" id="KW-1015">Disulfide bond</keyword>
<dbReference type="PROSITE" id="PS00194">
    <property type="entry name" value="THIOREDOXIN_1"/>
    <property type="match status" value="1"/>
</dbReference>
<gene>
    <name evidence="6" type="ORF">BE04_32560</name>
</gene>
<feature type="domain" description="Thioredoxin" evidence="5">
    <location>
        <begin position="36"/>
        <end position="143"/>
    </location>
</feature>
<dbReference type="CDD" id="cd02947">
    <property type="entry name" value="TRX_family"/>
    <property type="match status" value="1"/>
</dbReference>
<dbReference type="Proteomes" id="UP000075604">
    <property type="component" value="Unassembled WGS sequence"/>
</dbReference>
<organism evidence="6 7">
    <name type="scientific">Sorangium cellulosum</name>
    <name type="common">Polyangium cellulosum</name>
    <dbReference type="NCBI Taxonomy" id="56"/>
    <lineage>
        <taxon>Bacteria</taxon>
        <taxon>Pseudomonadati</taxon>
        <taxon>Myxococcota</taxon>
        <taxon>Polyangia</taxon>
        <taxon>Polyangiales</taxon>
        <taxon>Polyangiaceae</taxon>
        <taxon>Sorangium</taxon>
    </lineage>
</organism>
<dbReference type="InterPro" id="IPR049299">
    <property type="entry name" value="Thio2_N"/>
</dbReference>
<comment type="caution">
    <text evidence="6">The sequence shown here is derived from an EMBL/GenBank/DDBJ whole genome shotgun (WGS) entry which is preliminary data.</text>
</comment>
<evidence type="ECO:0000313" key="7">
    <source>
        <dbReference type="Proteomes" id="UP000075604"/>
    </source>
</evidence>
<sequence>MAIYRCGHCGSINRVADQRIKDRPLCGRCKAHLDTTGAPQPVDGAALEQAIASSPVPVLVDYWATWCGPCRVVAPALDELGRRNAGKVLVLKLDTDADPVEAGRRRIQGVPTFVLFHAGRELDRRSGVTSRADLERWIASQTGQPSTRASHA</sequence>
<evidence type="ECO:0000256" key="1">
    <source>
        <dbReference type="ARBA" id="ARBA00022448"/>
    </source>
</evidence>
<accession>A0A150PCN3</accession>
<name>A0A150PCN3_SORCE</name>
<dbReference type="Gene3D" id="3.40.30.10">
    <property type="entry name" value="Glutaredoxin"/>
    <property type="match status" value="1"/>
</dbReference>
<keyword evidence="2" id="KW-0249">Electron transport</keyword>
<dbReference type="PROSITE" id="PS51352">
    <property type="entry name" value="THIOREDOXIN_2"/>
    <property type="match status" value="1"/>
</dbReference>
<evidence type="ECO:0000256" key="4">
    <source>
        <dbReference type="ARBA" id="ARBA00023284"/>
    </source>
</evidence>
<dbReference type="Gene3D" id="2.30.30.380">
    <property type="entry name" value="Zn-finger domain of Sec23/24"/>
    <property type="match status" value="1"/>
</dbReference>
<evidence type="ECO:0000313" key="6">
    <source>
        <dbReference type="EMBL" id="KYF53427.1"/>
    </source>
</evidence>
<evidence type="ECO:0000256" key="3">
    <source>
        <dbReference type="ARBA" id="ARBA00023157"/>
    </source>
</evidence>
<proteinExistence type="predicted"/>
<dbReference type="InterPro" id="IPR036249">
    <property type="entry name" value="Thioredoxin-like_sf"/>
</dbReference>
<dbReference type="PRINTS" id="PR00421">
    <property type="entry name" value="THIOREDOXIN"/>
</dbReference>
<evidence type="ECO:0000256" key="2">
    <source>
        <dbReference type="ARBA" id="ARBA00022982"/>
    </source>
</evidence>
<dbReference type="SUPFAM" id="SSF52833">
    <property type="entry name" value="Thioredoxin-like"/>
    <property type="match status" value="1"/>
</dbReference>
<protein>
    <submittedName>
        <fullName evidence="6">Thioredoxin</fullName>
    </submittedName>
</protein>
<dbReference type="EMBL" id="JELX01003047">
    <property type="protein sequence ID" value="KYF53427.1"/>
    <property type="molecule type" value="Genomic_DNA"/>
</dbReference>
<dbReference type="InterPro" id="IPR013766">
    <property type="entry name" value="Thioredoxin_domain"/>
</dbReference>